<evidence type="ECO:0000313" key="10">
    <source>
        <dbReference type="EMBL" id="OWM85396.1"/>
    </source>
</evidence>
<dbReference type="PANTHER" id="PTHR48021">
    <property type="match status" value="1"/>
</dbReference>
<protein>
    <recommendedName>
        <fullName evidence="9">Major facilitator superfamily (MFS) profile domain-containing protein</fullName>
    </recommendedName>
</protein>
<evidence type="ECO:0000259" key="9">
    <source>
        <dbReference type="PROSITE" id="PS50850"/>
    </source>
</evidence>
<accession>A0A218XL28</accession>
<feature type="transmembrane region" description="Helical" evidence="8">
    <location>
        <begin position="81"/>
        <end position="105"/>
    </location>
</feature>
<evidence type="ECO:0000313" key="11">
    <source>
        <dbReference type="Proteomes" id="UP000197138"/>
    </source>
</evidence>
<organism evidence="10 11">
    <name type="scientific">Punica granatum</name>
    <name type="common">Pomegranate</name>
    <dbReference type="NCBI Taxonomy" id="22663"/>
    <lineage>
        <taxon>Eukaryota</taxon>
        <taxon>Viridiplantae</taxon>
        <taxon>Streptophyta</taxon>
        <taxon>Embryophyta</taxon>
        <taxon>Tracheophyta</taxon>
        <taxon>Spermatophyta</taxon>
        <taxon>Magnoliopsida</taxon>
        <taxon>eudicotyledons</taxon>
        <taxon>Gunneridae</taxon>
        <taxon>Pentapetalae</taxon>
        <taxon>rosids</taxon>
        <taxon>malvids</taxon>
        <taxon>Myrtales</taxon>
        <taxon>Lythraceae</taxon>
        <taxon>Punica</taxon>
    </lineage>
</organism>
<feature type="transmembrane region" description="Helical" evidence="8">
    <location>
        <begin position="359"/>
        <end position="384"/>
    </location>
</feature>
<keyword evidence="4" id="KW-0762">Sugar transport</keyword>
<dbReference type="SUPFAM" id="SSF103473">
    <property type="entry name" value="MFS general substrate transporter"/>
    <property type="match status" value="1"/>
</dbReference>
<feature type="transmembrane region" description="Helical" evidence="8">
    <location>
        <begin position="325"/>
        <end position="347"/>
    </location>
</feature>
<keyword evidence="7 8" id="KW-0472">Membrane</keyword>
<feature type="transmembrane region" description="Helical" evidence="8">
    <location>
        <begin position="396"/>
        <end position="415"/>
    </location>
</feature>
<dbReference type="InterPro" id="IPR005829">
    <property type="entry name" value="Sugar_transporter_CS"/>
</dbReference>
<dbReference type="InterPro" id="IPR036259">
    <property type="entry name" value="MFS_trans_sf"/>
</dbReference>
<sequence length="481" mass="51005">MAVEEEAPSGLRAVRIEPAATEPLLISNGDEHLGDAAACDGGCSGNSLVLVSTLIAVCGSYAFGNALGYSSPAETGIVNELGLSLVEYSVFGSALTIGAMFGAVLSGRIADIIGRRGAMWVAETLCITGWLAIIFAKNALCLDLGRLLGGCGIGLLSYVLMIGIGKAIMYLIGSLVGWRVLAAIGTIPSLIQVIGLFFIPESPRWLAKVGREKEFKASLQRLRGKNADISQEASDIMEYTEKLHSMSEGGIMELFQRKYAHALVVGIGLMIFQQLGGLNGFVFYTSAIFEAAGFSASIGNIIAAVVQIVGTTSGVVLVDKLGRRALLLTSAAGTCLGCLFTGLSFFFQDLNFAKELVSSLVLVGVLVFLGSFELGMGGLPWVIMSEVFPINIKGSAGSLVNLVSWLGSWAVSYTYNFLFEWSSAGMAPCLLQLLGLFFVPESPRWLVGVGLMVVQQFSGLNGHVYYLSSILEKAGVHFRLK</sequence>
<comment type="similarity">
    <text evidence="2">Belongs to the major facilitator superfamily. Sugar transporter (TC 2.A.1.1) family.</text>
</comment>
<feature type="transmembrane region" description="Helical" evidence="8">
    <location>
        <begin position="296"/>
        <end position="318"/>
    </location>
</feature>
<feature type="transmembrane region" description="Helical" evidence="8">
    <location>
        <begin position="178"/>
        <end position="199"/>
    </location>
</feature>
<dbReference type="InterPro" id="IPR050549">
    <property type="entry name" value="MFS_Trehalose_Transporter"/>
</dbReference>
<dbReference type="EMBL" id="MTKT01001276">
    <property type="protein sequence ID" value="OWM85396.1"/>
    <property type="molecule type" value="Genomic_DNA"/>
</dbReference>
<feature type="domain" description="Major facilitator superfamily (MFS) profile" evidence="9">
    <location>
        <begin position="52"/>
        <end position="444"/>
    </location>
</feature>
<keyword evidence="6 8" id="KW-1133">Transmembrane helix</keyword>
<dbReference type="PANTHER" id="PTHR48021:SF15">
    <property type="entry name" value="SUGAR TRANSPORTER ERD6-LIKE 15 ISOFORM X1"/>
    <property type="match status" value="1"/>
</dbReference>
<feature type="transmembrane region" description="Helical" evidence="8">
    <location>
        <begin position="117"/>
        <end position="135"/>
    </location>
</feature>
<dbReference type="InterPro" id="IPR020846">
    <property type="entry name" value="MFS_dom"/>
</dbReference>
<keyword evidence="5 8" id="KW-0812">Transmembrane</keyword>
<comment type="subcellular location">
    <subcellularLocation>
        <location evidence="1">Membrane</location>
        <topology evidence="1">Multi-pass membrane protein</topology>
    </subcellularLocation>
</comment>
<feature type="transmembrane region" description="Helical" evidence="8">
    <location>
        <begin position="262"/>
        <end position="284"/>
    </location>
</feature>
<dbReference type="PRINTS" id="PR00171">
    <property type="entry name" value="SUGRTRNSPORT"/>
</dbReference>
<evidence type="ECO:0000256" key="3">
    <source>
        <dbReference type="ARBA" id="ARBA00022448"/>
    </source>
</evidence>
<proteinExistence type="inferred from homology"/>
<dbReference type="Proteomes" id="UP000197138">
    <property type="component" value="Unassembled WGS sequence"/>
</dbReference>
<name>A0A218XL28_PUNGR</name>
<evidence type="ECO:0000256" key="2">
    <source>
        <dbReference type="ARBA" id="ARBA00010992"/>
    </source>
</evidence>
<dbReference type="GO" id="GO:0051119">
    <property type="term" value="F:sugar transmembrane transporter activity"/>
    <property type="evidence" value="ECO:0007669"/>
    <property type="project" value="InterPro"/>
</dbReference>
<dbReference type="GO" id="GO:0016020">
    <property type="term" value="C:membrane"/>
    <property type="evidence" value="ECO:0007669"/>
    <property type="project" value="UniProtKB-SubCell"/>
</dbReference>
<dbReference type="Pfam" id="PF00083">
    <property type="entry name" value="Sugar_tr"/>
    <property type="match status" value="2"/>
</dbReference>
<dbReference type="PROSITE" id="PS50850">
    <property type="entry name" value="MFS"/>
    <property type="match status" value="1"/>
</dbReference>
<feature type="transmembrane region" description="Helical" evidence="8">
    <location>
        <begin position="147"/>
        <end position="172"/>
    </location>
</feature>
<evidence type="ECO:0000256" key="4">
    <source>
        <dbReference type="ARBA" id="ARBA00022597"/>
    </source>
</evidence>
<dbReference type="InterPro" id="IPR044775">
    <property type="entry name" value="MFS_ERD6/Tret1-like"/>
</dbReference>
<dbReference type="CDD" id="cd17358">
    <property type="entry name" value="MFS_GLUT6_8_Class3_like"/>
    <property type="match status" value="1"/>
</dbReference>
<evidence type="ECO:0000256" key="5">
    <source>
        <dbReference type="ARBA" id="ARBA00022692"/>
    </source>
</evidence>
<dbReference type="InterPro" id="IPR005828">
    <property type="entry name" value="MFS_sugar_transport-like"/>
</dbReference>
<evidence type="ECO:0000256" key="6">
    <source>
        <dbReference type="ARBA" id="ARBA00022989"/>
    </source>
</evidence>
<evidence type="ECO:0000256" key="7">
    <source>
        <dbReference type="ARBA" id="ARBA00023136"/>
    </source>
</evidence>
<reference evidence="11" key="1">
    <citation type="journal article" date="2017" name="Plant J.">
        <title>The pomegranate (Punica granatum L.) genome and the genomics of punicalagin biosynthesis.</title>
        <authorList>
            <person name="Qin G."/>
            <person name="Xu C."/>
            <person name="Ming R."/>
            <person name="Tang H."/>
            <person name="Guyot R."/>
            <person name="Kramer E.M."/>
            <person name="Hu Y."/>
            <person name="Yi X."/>
            <person name="Qi Y."/>
            <person name="Xu X."/>
            <person name="Gao Z."/>
            <person name="Pan H."/>
            <person name="Jian J."/>
            <person name="Tian Y."/>
            <person name="Yue Z."/>
            <person name="Xu Y."/>
        </authorList>
    </citation>
    <scope>NUCLEOTIDE SEQUENCE [LARGE SCALE GENOMIC DNA]</scope>
    <source>
        <strain evidence="11">cv. Dabenzi</strain>
    </source>
</reference>
<dbReference type="PROSITE" id="PS00216">
    <property type="entry name" value="SUGAR_TRANSPORT_1"/>
    <property type="match status" value="2"/>
</dbReference>
<gene>
    <name evidence="10" type="ORF">CDL15_Pgr019020</name>
</gene>
<evidence type="ECO:0000256" key="8">
    <source>
        <dbReference type="SAM" id="Phobius"/>
    </source>
</evidence>
<dbReference type="AlphaFoldDB" id="A0A218XL28"/>
<comment type="caution">
    <text evidence="10">The sequence shown here is derived from an EMBL/GenBank/DDBJ whole genome shotgun (WGS) entry which is preliminary data.</text>
</comment>
<dbReference type="InterPro" id="IPR003663">
    <property type="entry name" value="Sugar/inositol_transpt"/>
</dbReference>
<dbReference type="Gene3D" id="1.20.1250.20">
    <property type="entry name" value="MFS general substrate transporter like domains"/>
    <property type="match status" value="2"/>
</dbReference>
<keyword evidence="3" id="KW-0813">Transport</keyword>
<feature type="transmembrane region" description="Helical" evidence="8">
    <location>
        <begin position="48"/>
        <end position="69"/>
    </location>
</feature>
<evidence type="ECO:0000256" key="1">
    <source>
        <dbReference type="ARBA" id="ARBA00004141"/>
    </source>
</evidence>